<accession>A0A430Q2C2</accession>
<dbReference type="InterPro" id="IPR015943">
    <property type="entry name" value="WD40/YVTN_repeat-like_dom_sf"/>
</dbReference>
<dbReference type="PROSITE" id="PS50082">
    <property type="entry name" value="WD_REPEATS_2"/>
    <property type="match status" value="1"/>
</dbReference>
<gene>
    <name evidence="4" type="ORF">DC041_0005518</name>
</gene>
<dbReference type="InterPro" id="IPR036322">
    <property type="entry name" value="WD40_repeat_dom_sf"/>
</dbReference>
<dbReference type="PANTHER" id="PTHR15574:SF21">
    <property type="entry name" value="DDB1- AND CUL4-ASSOCIATED FACTOR 8"/>
    <property type="match status" value="1"/>
</dbReference>
<dbReference type="AlphaFoldDB" id="A0A430Q2C2"/>
<dbReference type="InterPro" id="IPR045151">
    <property type="entry name" value="DCAF8"/>
</dbReference>
<evidence type="ECO:0000256" key="3">
    <source>
        <dbReference type="PROSITE-ProRule" id="PRU00221"/>
    </source>
</evidence>
<organism evidence="4 5">
    <name type="scientific">Schistosoma bovis</name>
    <name type="common">Blood fluke</name>
    <dbReference type="NCBI Taxonomy" id="6184"/>
    <lineage>
        <taxon>Eukaryota</taxon>
        <taxon>Metazoa</taxon>
        <taxon>Spiralia</taxon>
        <taxon>Lophotrochozoa</taxon>
        <taxon>Platyhelminthes</taxon>
        <taxon>Trematoda</taxon>
        <taxon>Digenea</taxon>
        <taxon>Strigeidida</taxon>
        <taxon>Schistosomatoidea</taxon>
        <taxon>Schistosomatidae</taxon>
        <taxon>Schistosoma</taxon>
    </lineage>
</organism>
<dbReference type="InterPro" id="IPR001680">
    <property type="entry name" value="WD40_rpt"/>
</dbReference>
<evidence type="ECO:0000256" key="1">
    <source>
        <dbReference type="ARBA" id="ARBA00022574"/>
    </source>
</evidence>
<proteinExistence type="predicted"/>
<dbReference type="EMBL" id="QMKO01003127">
    <property type="protein sequence ID" value="RTG81836.1"/>
    <property type="molecule type" value="Genomic_DNA"/>
</dbReference>
<sequence>MGNNDDSLRTDPPYNFEVTKYSVTAAVYSAQGDAILLSYNDENIYLFDINQPTKPYLHKYSGHRNMQTIVGATFFGPNSEYVVSGSDDGYFYLWDRESEGIIQWLHADIDGAVNVIESHPTLPVLASAGLDYDFKIWTPLCPLFAEQDETINHLKYASTKVHSDVLRLRHSRLAKAFFPDTTAINDNNNNNNNN</sequence>
<dbReference type="GO" id="GO:0005737">
    <property type="term" value="C:cytoplasm"/>
    <property type="evidence" value="ECO:0007669"/>
    <property type="project" value="TreeGrafter"/>
</dbReference>
<feature type="repeat" description="WD" evidence="3">
    <location>
        <begin position="63"/>
        <end position="95"/>
    </location>
</feature>
<dbReference type="Gene3D" id="2.130.10.10">
    <property type="entry name" value="YVTN repeat-like/Quinoprotein amine dehydrogenase"/>
    <property type="match status" value="1"/>
</dbReference>
<reference evidence="4 5" key="1">
    <citation type="journal article" date="2019" name="PLoS Pathog.">
        <title>Genome sequence of the bovine parasite Schistosoma bovis Tanzania.</title>
        <authorList>
            <person name="Oey H."/>
            <person name="Zakrzewski M."/>
            <person name="Gobert G."/>
            <person name="Gravermann K."/>
            <person name="Stoye J."/>
            <person name="Jones M."/>
            <person name="Mcmanus D."/>
            <person name="Krause L."/>
        </authorList>
    </citation>
    <scope>NUCLEOTIDE SEQUENCE [LARGE SCALE GENOMIC DNA]</scope>
    <source>
        <strain evidence="4 5">TAN1997</strain>
    </source>
</reference>
<dbReference type="SUPFAM" id="SSF50978">
    <property type="entry name" value="WD40 repeat-like"/>
    <property type="match status" value="1"/>
</dbReference>
<keyword evidence="2" id="KW-0677">Repeat</keyword>
<protein>
    <submittedName>
        <fullName evidence="4">WD repeat-containing protein 42A</fullName>
    </submittedName>
</protein>
<dbReference type="Proteomes" id="UP000290809">
    <property type="component" value="Unassembled WGS sequence"/>
</dbReference>
<dbReference type="SMART" id="SM00320">
    <property type="entry name" value="WD40"/>
    <property type="match status" value="3"/>
</dbReference>
<dbReference type="Pfam" id="PF00400">
    <property type="entry name" value="WD40"/>
    <property type="match status" value="1"/>
</dbReference>
<keyword evidence="5" id="KW-1185">Reference proteome</keyword>
<dbReference type="STRING" id="6184.A0A430Q2C2"/>
<keyword evidence="1 3" id="KW-0853">WD repeat</keyword>
<dbReference type="GO" id="GO:0080008">
    <property type="term" value="C:Cul4-RING E3 ubiquitin ligase complex"/>
    <property type="evidence" value="ECO:0007669"/>
    <property type="project" value="TreeGrafter"/>
</dbReference>
<evidence type="ECO:0000313" key="5">
    <source>
        <dbReference type="Proteomes" id="UP000290809"/>
    </source>
</evidence>
<evidence type="ECO:0000313" key="4">
    <source>
        <dbReference type="EMBL" id="RTG81836.1"/>
    </source>
</evidence>
<name>A0A430Q2C2_SCHBO</name>
<comment type="caution">
    <text evidence="4">The sequence shown here is derived from an EMBL/GenBank/DDBJ whole genome shotgun (WGS) entry which is preliminary data.</text>
</comment>
<dbReference type="PANTHER" id="PTHR15574">
    <property type="entry name" value="WD REPEAT DOMAIN-CONTAINING FAMILY"/>
    <property type="match status" value="1"/>
</dbReference>
<evidence type="ECO:0000256" key="2">
    <source>
        <dbReference type="ARBA" id="ARBA00022737"/>
    </source>
</evidence>